<keyword evidence="2" id="KW-1185">Reference proteome</keyword>
<organism evidence="1 2">
    <name type="scientific">Rhodobacter viridis</name>
    <dbReference type="NCBI Taxonomy" id="1054202"/>
    <lineage>
        <taxon>Bacteria</taxon>
        <taxon>Pseudomonadati</taxon>
        <taxon>Pseudomonadota</taxon>
        <taxon>Alphaproteobacteria</taxon>
        <taxon>Rhodobacterales</taxon>
        <taxon>Rhodobacter group</taxon>
        <taxon>Rhodobacter</taxon>
    </lineage>
</organism>
<gene>
    <name evidence="1" type="ORF">C8J30_11087</name>
</gene>
<dbReference type="EMBL" id="QJTK01000010">
    <property type="protein sequence ID" value="PYF09214.1"/>
    <property type="molecule type" value="Genomic_DNA"/>
</dbReference>
<reference evidence="1 2" key="1">
    <citation type="submission" date="2018-06" db="EMBL/GenBank/DDBJ databases">
        <title>Genomic Encyclopedia of Type Strains, Phase III (KMG-III): the genomes of soil and plant-associated and newly described type strains.</title>
        <authorList>
            <person name="Whitman W."/>
        </authorList>
    </citation>
    <scope>NUCLEOTIDE SEQUENCE [LARGE SCALE GENOMIC DNA]</scope>
    <source>
        <strain evidence="1 2">JA737</strain>
    </source>
</reference>
<dbReference type="AlphaFoldDB" id="A0A318TX41"/>
<accession>A0A318TX41</accession>
<sequence>MTLKSTPRWMKTALEGAAKTTVAMPWQRGAHRAEMLARRKGSVAQAPVKRPSVAAC</sequence>
<dbReference type="Proteomes" id="UP000247727">
    <property type="component" value="Unassembled WGS sequence"/>
</dbReference>
<name>A0A318TX41_9RHOB</name>
<evidence type="ECO:0000313" key="1">
    <source>
        <dbReference type="EMBL" id="PYF09214.1"/>
    </source>
</evidence>
<comment type="caution">
    <text evidence="1">The sequence shown here is derived from an EMBL/GenBank/DDBJ whole genome shotgun (WGS) entry which is preliminary data.</text>
</comment>
<proteinExistence type="predicted"/>
<protein>
    <submittedName>
        <fullName evidence="1">Uncharacterized protein</fullName>
    </submittedName>
</protein>
<evidence type="ECO:0000313" key="2">
    <source>
        <dbReference type="Proteomes" id="UP000247727"/>
    </source>
</evidence>
<dbReference type="RefSeq" id="WP_181420872.1">
    <property type="nucleotide sequence ID" value="NZ_QJTK01000010.1"/>
</dbReference>